<evidence type="ECO:0000256" key="6">
    <source>
        <dbReference type="ARBA" id="ARBA00022927"/>
    </source>
</evidence>
<dbReference type="PANTHER" id="PTHR15397:SF3">
    <property type="entry name" value="DNA DAMAGE INDUCIBLE 1 HOMOLOG 2"/>
    <property type="match status" value="1"/>
</dbReference>
<feature type="compositionally biased region" description="Polar residues" evidence="7">
    <location>
        <begin position="862"/>
        <end position="883"/>
    </location>
</feature>
<feature type="region of interest" description="Disordered" evidence="7">
    <location>
        <begin position="718"/>
        <end position="758"/>
    </location>
</feature>
<keyword evidence="3" id="KW-0645">Protease</keyword>
<dbReference type="AlphaFoldDB" id="A0A8C5HPV2"/>
<keyword evidence="11" id="KW-1185">Reference proteome</keyword>
<feature type="compositionally biased region" description="Low complexity" evidence="7">
    <location>
        <begin position="718"/>
        <end position="733"/>
    </location>
</feature>
<evidence type="ECO:0000259" key="8">
    <source>
        <dbReference type="PROSITE" id="PS50030"/>
    </source>
</evidence>
<feature type="region of interest" description="Disordered" evidence="7">
    <location>
        <begin position="770"/>
        <end position="913"/>
    </location>
</feature>
<accession>A0A8C5HPV2</accession>
<dbReference type="GO" id="GO:0006508">
    <property type="term" value="P:proteolysis"/>
    <property type="evidence" value="ECO:0007669"/>
    <property type="project" value="UniProtKB-KW"/>
</dbReference>
<dbReference type="Ensembl" id="ENSGWIT00000050864.1">
    <property type="protein sequence ID" value="ENSGWIP00000047003.1"/>
    <property type="gene ID" value="ENSGWIG00000023173.1"/>
</dbReference>
<dbReference type="Gene3D" id="2.40.70.10">
    <property type="entry name" value="Acid Proteases"/>
    <property type="match status" value="1"/>
</dbReference>
<dbReference type="GO" id="GO:0004190">
    <property type="term" value="F:aspartic-type endopeptidase activity"/>
    <property type="evidence" value="ECO:0007669"/>
    <property type="project" value="UniProtKB-KW"/>
</dbReference>
<proteinExistence type="inferred from homology"/>
<dbReference type="InterPro" id="IPR019103">
    <property type="entry name" value="Peptidase_aspartic_DDI1-type"/>
</dbReference>
<dbReference type="PROSITE" id="PS50053">
    <property type="entry name" value="UBIQUITIN_2"/>
    <property type="match status" value="1"/>
</dbReference>
<feature type="compositionally biased region" description="Low complexity" evidence="7">
    <location>
        <begin position="215"/>
        <end position="227"/>
    </location>
</feature>
<feature type="domain" description="Ubiquitin-like" evidence="9">
    <location>
        <begin position="74"/>
        <end position="147"/>
    </location>
</feature>
<dbReference type="Proteomes" id="UP000694680">
    <property type="component" value="Chromosome 5"/>
</dbReference>
<evidence type="ECO:0000259" key="9">
    <source>
        <dbReference type="PROSITE" id="PS50053"/>
    </source>
</evidence>
<dbReference type="Pfam" id="PF24669">
    <property type="entry name" value="Ddi2_HDD"/>
    <property type="match status" value="1"/>
</dbReference>
<evidence type="ECO:0000256" key="2">
    <source>
        <dbReference type="ARBA" id="ARBA00022448"/>
    </source>
</evidence>
<feature type="region of interest" description="Disordered" evidence="7">
    <location>
        <begin position="625"/>
        <end position="699"/>
    </location>
</feature>
<feature type="compositionally biased region" description="Polar residues" evidence="7">
    <location>
        <begin position="535"/>
        <end position="556"/>
    </location>
</feature>
<dbReference type="InterPro" id="IPR057273">
    <property type="entry name" value="Ddi1/2_HDD"/>
</dbReference>
<dbReference type="InterPro" id="IPR029071">
    <property type="entry name" value="Ubiquitin-like_domsf"/>
</dbReference>
<feature type="compositionally biased region" description="Polar residues" evidence="7">
    <location>
        <begin position="739"/>
        <end position="758"/>
    </location>
</feature>
<feature type="compositionally biased region" description="Pro residues" evidence="7">
    <location>
        <begin position="195"/>
        <end position="214"/>
    </location>
</feature>
<reference evidence="10" key="1">
    <citation type="submission" date="2020-06" db="EMBL/GenBank/DDBJ databases">
        <authorList>
            <consortium name="Wellcome Sanger Institute Data Sharing"/>
        </authorList>
    </citation>
    <scope>NUCLEOTIDE SEQUENCE [LARGE SCALE GENOMIC DNA]</scope>
</reference>
<dbReference type="InterPro" id="IPR033882">
    <property type="entry name" value="DDI1_N"/>
</dbReference>
<keyword evidence="6" id="KW-0653">Protein transport</keyword>
<feature type="region of interest" description="Disordered" evidence="7">
    <location>
        <begin position="148"/>
        <end position="244"/>
    </location>
</feature>
<evidence type="ECO:0000256" key="1">
    <source>
        <dbReference type="ARBA" id="ARBA00009136"/>
    </source>
</evidence>
<feature type="compositionally biased region" description="Low complexity" evidence="7">
    <location>
        <begin position="884"/>
        <end position="896"/>
    </location>
</feature>
<dbReference type="GO" id="GO:0015031">
    <property type="term" value="P:protein transport"/>
    <property type="evidence" value="ECO:0007669"/>
    <property type="project" value="UniProtKB-KW"/>
</dbReference>
<feature type="compositionally biased region" description="Pro residues" evidence="7">
    <location>
        <begin position="897"/>
        <end position="909"/>
    </location>
</feature>
<gene>
    <name evidence="10" type="primary">ddi2</name>
</gene>
<comment type="similarity">
    <text evidence="1">Belongs to the DDI1 family.</text>
</comment>
<feature type="compositionally biased region" description="Polar residues" evidence="7">
    <location>
        <begin position="500"/>
        <end position="515"/>
    </location>
</feature>
<dbReference type="FunFam" id="2.40.70.10:FF:000005">
    <property type="entry name" value="DNA damage inducible 1 homolog 2"/>
    <property type="match status" value="1"/>
</dbReference>
<dbReference type="InterPro" id="IPR000626">
    <property type="entry name" value="Ubiquitin-like_dom"/>
</dbReference>
<dbReference type="Pfam" id="PF09668">
    <property type="entry name" value="Asp_protease"/>
    <property type="match status" value="1"/>
</dbReference>
<dbReference type="InterPro" id="IPR021109">
    <property type="entry name" value="Peptidase_aspartic_dom_sf"/>
</dbReference>
<evidence type="ECO:0000256" key="7">
    <source>
        <dbReference type="SAM" id="MobiDB-lite"/>
    </source>
</evidence>
<evidence type="ECO:0000256" key="4">
    <source>
        <dbReference type="ARBA" id="ARBA00022750"/>
    </source>
</evidence>
<feature type="region of interest" description="Disordered" evidence="7">
    <location>
        <begin position="500"/>
        <end position="611"/>
    </location>
</feature>
<dbReference type="PANTHER" id="PTHR15397">
    <property type="entry name" value="SODIUM-GLUCOSE COTRANSPORTER REGULATORY PROTEIN -RELATED"/>
    <property type="match status" value="1"/>
</dbReference>
<feature type="compositionally biased region" description="Low complexity" evidence="7">
    <location>
        <begin position="577"/>
        <end position="586"/>
    </location>
</feature>
<keyword evidence="4" id="KW-0064">Aspartyl protease</keyword>
<evidence type="ECO:0000313" key="11">
    <source>
        <dbReference type="Proteomes" id="UP000694680"/>
    </source>
</evidence>
<feature type="compositionally biased region" description="Polar residues" evidence="7">
    <location>
        <begin position="820"/>
        <end position="831"/>
    </location>
</feature>
<name>A0A8C5HPV2_GOUWI</name>
<feature type="domain" description="UBA" evidence="8">
    <location>
        <begin position="913"/>
        <end position="953"/>
    </location>
</feature>
<evidence type="ECO:0000256" key="3">
    <source>
        <dbReference type="ARBA" id="ARBA00022670"/>
    </source>
</evidence>
<organism evidence="10 11">
    <name type="scientific">Gouania willdenowi</name>
    <name type="common">Blunt-snouted clingfish</name>
    <name type="synonym">Lepadogaster willdenowi</name>
    <dbReference type="NCBI Taxonomy" id="441366"/>
    <lineage>
        <taxon>Eukaryota</taxon>
        <taxon>Metazoa</taxon>
        <taxon>Chordata</taxon>
        <taxon>Craniata</taxon>
        <taxon>Vertebrata</taxon>
        <taxon>Euteleostomi</taxon>
        <taxon>Actinopterygii</taxon>
        <taxon>Neopterygii</taxon>
        <taxon>Teleostei</taxon>
        <taxon>Neoteleostei</taxon>
        <taxon>Acanthomorphata</taxon>
        <taxon>Ovalentaria</taxon>
        <taxon>Blenniimorphae</taxon>
        <taxon>Blenniiformes</taxon>
        <taxon>Gobiesocoidei</taxon>
        <taxon>Gobiesocidae</taxon>
        <taxon>Gobiesocinae</taxon>
        <taxon>Gouania</taxon>
    </lineage>
</organism>
<dbReference type="PROSITE" id="PS50030">
    <property type="entry name" value="UBA"/>
    <property type="match status" value="1"/>
</dbReference>
<reference evidence="10" key="2">
    <citation type="submission" date="2025-08" db="UniProtKB">
        <authorList>
            <consortium name="Ensembl"/>
        </authorList>
    </citation>
    <scope>IDENTIFICATION</scope>
</reference>
<feature type="compositionally biased region" description="Basic and acidic residues" evidence="7">
    <location>
        <begin position="842"/>
        <end position="855"/>
    </location>
</feature>
<dbReference type="Gene3D" id="3.10.20.90">
    <property type="entry name" value="Phosphatidylinositol 3-kinase Catalytic Subunit, Chain A, domain 1"/>
    <property type="match status" value="1"/>
</dbReference>
<dbReference type="CDD" id="cd01796">
    <property type="entry name" value="Ubl_Ddi1_like"/>
    <property type="match status" value="1"/>
</dbReference>
<protein>
    <submittedName>
        <fullName evidence="10">Protein DDI1 homolog 2-like</fullName>
    </submittedName>
</protein>
<dbReference type="CDD" id="cd05479">
    <property type="entry name" value="RP_DDI"/>
    <property type="match status" value="1"/>
</dbReference>
<evidence type="ECO:0000256" key="5">
    <source>
        <dbReference type="ARBA" id="ARBA00022801"/>
    </source>
</evidence>
<dbReference type="InterPro" id="IPR015940">
    <property type="entry name" value="UBA"/>
</dbReference>
<sequence>MKLVTTLPVALQHAVKQAECNGNVSQLEYCCLNRNCPIKYHLPGESITEYVFHWSVTFGFVALPVHGYCPGEAMLVTVFCAPRDLPETTFALDVSPELELRDFVALCELESGIPAGEIQITYVEQPLKDPTRALATYGVKDGDVVVLRQADRRPPPTQSAFRGLPHIDFRSITVPGTSSSSGQRGAIRPQQQAPQQPPPPPQQQQQQPPPPPQPQLQQPQQQQRAPQSSTPAALRGSNPQGLDDPALLQQMLLSNPHELSLLKERNPPLAEALLSGDLERFTKVLLEQQQDRAKREQERIRLLTADPFDLDAQAKIEEDIRQHNVEENMTIAMEEAPESFGQVVMLYINCRVNGHPVKAFVDSGAQMTIMSQACAERCNIMRLVDRRWAGIAKGVGTQKIIGRVHLAQVQIEGDFLPCSFSILEDQPMDMLLGLDMLKRHQCSIDLKKNVLLIGTTGTETRFLSEAELPECARLAYGAEGREEARPDEMADRELAEALQRSIQESDTADGQTTSPQPKPFVFPRPLDQKSPPIAPSQSHSSGRAHNPNLDRSQSAPCTMKPAEVSEHSMEEMPSPAFPAADAATTPHHTHRDPEGPHCISEVPPLQGTSTDVLLPVDVTGSCQDPGDTLLLGSPEAGCQSDEGVNSSTDAGLEDISSIQPMEQAAADSPNQPDSLEMDDPVVASSTSDQLDGDHCSSSDSIPSLAAALKELHQLLVSNSQDQSQNRSSSCSPSHPLRQDTVSGSITPPGDSQPTSSTAIAIIAEPNDAKLSFTAASDEEPTPCCLSDSHRGNKAVQSVETEGVPTLSPVSSEETWADGCEQSTDSNVSNSLPELEEPVTVDVELREPPEDQDGRGASDGPVHNTNTQTEPMATSSADDASRNTSSSSPALAPVPSSVAPPPARPPPPHPFIGQFPAEHIQRIQAAGFSAREAAEALERAQGVVELALLALLARSITVPT</sequence>
<dbReference type="SUPFAM" id="SSF54236">
    <property type="entry name" value="Ubiquitin-like"/>
    <property type="match status" value="1"/>
</dbReference>
<keyword evidence="5" id="KW-0378">Hydrolase</keyword>
<keyword evidence="2" id="KW-0813">Transport</keyword>
<dbReference type="SUPFAM" id="SSF50630">
    <property type="entry name" value="Acid proteases"/>
    <property type="match status" value="1"/>
</dbReference>
<feature type="compositionally biased region" description="Polar residues" evidence="7">
    <location>
        <begin position="174"/>
        <end position="183"/>
    </location>
</feature>
<evidence type="ECO:0000313" key="10">
    <source>
        <dbReference type="Ensembl" id="ENSGWIP00000047003.1"/>
    </source>
</evidence>
<reference evidence="10" key="3">
    <citation type="submission" date="2025-09" db="UniProtKB">
        <authorList>
            <consortium name="Ensembl"/>
        </authorList>
    </citation>
    <scope>IDENTIFICATION</scope>
</reference>